<organism evidence="2">
    <name type="scientific">Chlorella variabilis</name>
    <name type="common">Green alga</name>
    <dbReference type="NCBI Taxonomy" id="554065"/>
    <lineage>
        <taxon>Eukaryota</taxon>
        <taxon>Viridiplantae</taxon>
        <taxon>Chlorophyta</taxon>
        <taxon>core chlorophytes</taxon>
        <taxon>Trebouxiophyceae</taxon>
        <taxon>Chlorellales</taxon>
        <taxon>Chlorellaceae</taxon>
        <taxon>Chlorella clade</taxon>
        <taxon>Chlorella</taxon>
    </lineage>
</organism>
<name>E1ZLN3_CHLVA</name>
<evidence type="ECO:0000313" key="2">
    <source>
        <dbReference type="Proteomes" id="UP000008141"/>
    </source>
</evidence>
<proteinExistence type="predicted"/>
<accession>E1ZLN3</accession>
<evidence type="ECO:0000313" key="1">
    <source>
        <dbReference type="EMBL" id="EFN53296.1"/>
    </source>
</evidence>
<dbReference type="Proteomes" id="UP000008141">
    <property type="component" value="Unassembled WGS sequence"/>
</dbReference>
<dbReference type="AlphaFoldDB" id="E1ZLN3"/>
<dbReference type="GeneID" id="17352800"/>
<gene>
    <name evidence="1" type="ORF">CHLNCDRAFT_136953</name>
</gene>
<reference evidence="1 2" key="1">
    <citation type="journal article" date="2010" name="Plant Cell">
        <title>The Chlorella variabilis NC64A genome reveals adaptation to photosymbiosis, coevolution with viruses, and cryptic sex.</title>
        <authorList>
            <person name="Blanc G."/>
            <person name="Duncan G."/>
            <person name="Agarkova I."/>
            <person name="Borodovsky M."/>
            <person name="Gurnon J."/>
            <person name="Kuo A."/>
            <person name="Lindquist E."/>
            <person name="Lucas S."/>
            <person name="Pangilinan J."/>
            <person name="Polle J."/>
            <person name="Salamov A."/>
            <person name="Terry A."/>
            <person name="Yamada T."/>
            <person name="Dunigan D.D."/>
            <person name="Grigoriev I.V."/>
            <person name="Claverie J.M."/>
            <person name="Van Etten J.L."/>
        </authorList>
    </citation>
    <scope>NUCLEOTIDE SEQUENCE [LARGE SCALE GENOMIC DNA]</scope>
    <source>
        <strain evidence="1 2">NC64A</strain>
    </source>
</reference>
<protein>
    <submittedName>
        <fullName evidence="1">Expressed protein</fullName>
    </submittedName>
</protein>
<dbReference type="KEGG" id="cvr:CHLNCDRAFT_136953"/>
<sequence length="383" mass="37846">MGPTDLGSGRYSCAQCRCVWDLAASQPPTGGPALFIPPLNSTAATGLNPACPAVTLDGSAFTAAVPNCTSPNPPTIAVFNEGIHGVVVMSQAACTLESYFWANSFQIKSASLNVSLAAFLVGFTGAGLNASSAISWAFSGGGTGANRTASLAPGAALPTTRQLRLRLNTPAPLLLTNGSGVRVSMVGGVADGYIDGAYQLIRYLYSFQRGTCSWQLASAAAGGSVAAAAAGCPRVTLGSPYRACGSPPGVSGGLVGGGMRLYLNTTLGCIPEGAFSSVNLTAGGVDVLLSQVNITGVGTALDLAQDITLLLATADGAMPATLAGGSLPSPAASASLALDPPVLVRAGARARVSVDAATLAGGDAAQAFVVVGALGDAPNWANA</sequence>
<dbReference type="InParanoid" id="E1ZLN3"/>
<keyword evidence="2" id="KW-1185">Reference proteome</keyword>
<dbReference type="RefSeq" id="XP_005845398.1">
    <property type="nucleotide sequence ID" value="XM_005845336.1"/>
</dbReference>
<dbReference type="EMBL" id="GL433852">
    <property type="protein sequence ID" value="EFN53296.1"/>
    <property type="molecule type" value="Genomic_DNA"/>
</dbReference>